<evidence type="ECO:0000313" key="3">
    <source>
        <dbReference type="Proteomes" id="UP000001962"/>
    </source>
</evidence>
<organism evidence="2 3">
    <name type="scientific">Alkalilimnicola ehrlichii (strain ATCC BAA-1101 / DSM 17681 / MLHE-1)</name>
    <dbReference type="NCBI Taxonomy" id="187272"/>
    <lineage>
        <taxon>Bacteria</taxon>
        <taxon>Pseudomonadati</taxon>
        <taxon>Pseudomonadota</taxon>
        <taxon>Gammaproteobacteria</taxon>
        <taxon>Chromatiales</taxon>
        <taxon>Ectothiorhodospiraceae</taxon>
        <taxon>Alkalilimnicola</taxon>
    </lineage>
</organism>
<dbReference type="Pfam" id="PF00027">
    <property type="entry name" value="cNMP_binding"/>
    <property type="match status" value="1"/>
</dbReference>
<proteinExistence type="predicted"/>
<reference evidence="3" key="1">
    <citation type="submission" date="2006-08" db="EMBL/GenBank/DDBJ databases">
        <title>Complete sequence of Alkalilimnicola ehrilichei MLHE-1.</title>
        <authorList>
            <person name="Copeland A."/>
            <person name="Lucas S."/>
            <person name="Lapidus A."/>
            <person name="Barry K."/>
            <person name="Detter J.C."/>
            <person name="Glavina del Rio T."/>
            <person name="Hammon N."/>
            <person name="Israni S."/>
            <person name="Dalin E."/>
            <person name="Tice H."/>
            <person name="Pitluck S."/>
            <person name="Sims D."/>
            <person name="Brettin T."/>
            <person name="Bruce D."/>
            <person name="Han C."/>
            <person name="Tapia R."/>
            <person name="Gilna P."/>
            <person name="Schmutz J."/>
            <person name="Larimer F."/>
            <person name="Land M."/>
            <person name="Hauser L."/>
            <person name="Kyrpides N."/>
            <person name="Mikhailova N."/>
            <person name="Oremland R.S."/>
            <person name="Hoeft S.E."/>
            <person name="Switzer-Blum J."/>
            <person name="Kulp T."/>
            <person name="King G."/>
            <person name="Tabita R."/>
            <person name="Witte B."/>
            <person name="Santini J.M."/>
            <person name="Basu P."/>
            <person name="Hollibaugh J.T."/>
            <person name="Xie G."/>
            <person name="Stolz J.F."/>
            <person name="Richardson P."/>
        </authorList>
    </citation>
    <scope>NUCLEOTIDE SEQUENCE [LARGE SCALE GENOMIC DNA]</scope>
    <source>
        <strain evidence="3">ATCC BAA-1101 / DSM 17681 / MLHE-1</strain>
    </source>
</reference>
<dbReference type="KEGG" id="aeh:Mlg_1182"/>
<dbReference type="CDD" id="cd00038">
    <property type="entry name" value="CAP_ED"/>
    <property type="match status" value="1"/>
</dbReference>
<dbReference type="Gene3D" id="2.60.120.10">
    <property type="entry name" value="Jelly Rolls"/>
    <property type="match status" value="1"/>
</dbReference>
<dbReference type="InterPro" id="IPR014710">
    <property type="entry name" value="RmlC-like_jellyroll"/>
</dbReference>
<evidence type="ECO:0000259" key="1">
    <source>
        <dbReference type="PROSITE" id="PS50042"/>
    </source>
</evidence>
<protein>
    <submittedName>
        <fullName evidence="2">Cyclic nucleotide-binding protein</fullName>
    </submittedName>
</protein>
<dbReference type="RefSeq" id="WP_011628926.1">
    <property type="nucleotide sequence ID" value="NC_008340.1"/>
</dbReference>
<sequence length="157" mass="17851">MTKAAIKQFLADQDFFSDFDNAVLDLLAEHASEISLDKDEVLFSNGDPARHFYLLKDGNIVIEVPAIEGPTLEVQSLTAGQVLGWSWLIPPYRWTFQARAEAPTRLVEFEGEVIRQHCEKDPRLGYAILKHFASLMSERLDAARRKMMDEWNPPGFA</sequence>
<dbReference type="Proteomes" id="UP000001962">
    <property type="component" value="Chromosome"/>
</dbReference>
<dbReference type="InterPro" id="IPR018490">
    <property type="entry name" value="cNMP-bd_dom_sf"/>
</dbReference>
<dbReference type="EMBL" id="CP000453">
    <property type="protein sequence ID" value="ABI56531.1"/>
    <property type="molecule type" value="Genomic_DNA"/>
</dbReference>
<dbReference type="eggNOG" id="COG0664">
    <property type="taxonomic scope" value="Bacteria"/>
</dbReference>
<dbReference type="InterPro" id="IPR000595">
    <property type="entry name" value="cNMP-bd_dom"/>
</dbReference>
<name>Q0A9F6_ALKEH</name>
<dbReference type="PROSITE" id="PS50042">
    <property type="entry name" value="CNMP_BINDING_3"/>
    <property type="match status" value="1"/>
</dbReference>
<feature type="domain" description="Cyclic nucleotide-binding" evidence="1">
    <location>
        <begin position="15"/>
        <end position="116"/>
    </location>
</feature>
<accession>Q0A9F6</accession>
<dbReference type="SMART" id="SM00100">
    <property type="entry name" value="cNMP"/>
    <property type="match status" value="1"/>
</dbReference>
<dbReference type="SUPFAM" id="SSF51206">
    <property type="entry name" value="cAMP-binding domain-like"/>
    <property type="match status" value="1"/>
</dbReference>
<dbReference type="HOGENOM" id="CLU_075053_15_1_6"/>
<keyword evidence="3" id="KW-1185">Reference proteome</keyword>
<dbReference type="AlphaFoldDB" id="Q0A9F6"/>
<gene>
    <name evidence="2" type="ordered locus">Mlg_1182</name>
</gene>
<dbReference type="OrthoDB" id="190787at2"/>
<evidence type="ECO:0000313" key="2">
    <source>
        <dbReference type="EMBL" id="ABI56531.1"/>
    </source>
</evidence>